<accession>A0A5N6JC44</accession>
<dbReference type="AlphaFoldDB" id="A0A5N6JC44"/>
<organism evidence="2 3">
    <name type="scientific">Aspergillus minisclerotigenes</name>
    <dbReference type="NCBI Taxonomy" id="656917"/>
    <lineage>
        <taxon>Eukaryota</taxon>
        <taxon>Fungi</taxon>
        <taxon>Dikarya</taxon>
        <taxon>Ascomycota</taxon>
        <taxon>Pezizomycotina</taxon>
        <taxon>Eurotiomycetes</taxon>
        <taxon>Eurotiomycetidae</taxon>
        <taxon>Eurotiales</taxon>
        <taxon>Aspergillaceae</taxon>
        <taxon>Aspergillus</taxon>
        <taxon>Aspergillus subgen. Circumdati</taxon>
    </lineage>
</organism>
<keyword evidence="3" id="KW-1185">Reference proteome</keyword>
<dbReference type="EMBL" id="ML732777">
    <property type="protein sequence ID" value="KAB8276395.1"/>
    <property type="molecule type" value="Genomic_DNA"/>
</dbReference>
<proteinExistence type="predicted"/>
<reference evidence="2 3" key="1">
    <citation type="submission" date="2019-04" db="EMBL/GenBank/DDBJ databases">
        <title>Fungal friends and foes A comparative genomics study of 23 Aspergillus species from section Flavi.</title>
        <authorList>
            <consortium name="DOE Joint Genome Institute"/>
            <person name="Kjaerbolling I."/>
            <person name="Vesth T.C."/>
            <person name="Frisvad J.C."/>
            <person name="Nybo J.L."/>
            <person name="Theobald S."/>
            <person name="Kildgaard S."/>
            <person name="Petersen T.I."/>
            <person name="Kuo A."/>
            <person name="Sato A."/>
            <person name="Lyhne E.K."/>
            <person name="Kogle M.E."/>
            <person name="Wiebenga A."/>
            <person name="Kun R.S."/>
            <person name="Lubbers R.J."/>
            <person name="Makela M.R."/>
            <person name="Barry K."/>
            <person name="Chovatia M."/>
            <person name="Clum A."/>
            <person name="Daum C."/>
            <person name="Haridas S."/>
            <person name="He G."/>
            <person name="LaButti K."/>
            <person name="Lipzen A."/>
            <person name="Mondo S."/>
            <person name="Pangilinan J."/>
            <person name="Riley R."/>
            <person name="Salamov A."/>
            <person name="Simmons B.A."/>
            <person name="Magnuson J.K."/>
            <person name="Henrissat B."/>
            <person name="Mortensen U.H."/>
            <person name="Larsen T.O."/>
            <person name="De vries R.P."/>
            <person name="Grigoriev I.V."/>
            <person name="Machida M."/>
            <person name="Baker S.E."/>
            <person name="Andersen M.R."/>
        </authorList>
    </citation>
    <scope>NUCLEOTIDE SEQUENCE [LARGE SCALE GENOMIC DNA]</scope>
    <source>
        <strain evidence="2 3">CBS 117635</strain>
    </source>
</reference>
<protein>
    <recommendedName>
        <fullName evidence="4">Secreted protein</fullName>
    </recommendedName>
</protein>
<evidence type="ECO:0000256" key="1">
    <source>
        <dbReference type="SAM" id="SignalP"/>
    </source>
</evidence>
<gene>
    <name evidence="2" type="ORF">BDV30DRAFT_40620</name>
</gene>
<evidence type="ECO:0000313" key="3">
    <source>
        <dbReference type="Proteomes" id="UP000326289"/>
    </source>
</evidence>
<feature type="chain" id="PRO_5024811398" description="Secreted protein" evidence="1">
    <location>
        <begin position="22"/>
        <end position="86"/>
    </location>
</feature>
<sequence>MNKIQIFLFLMSSSSFPLCNTDIMDTSFCIVTTYRAHSLHLHISTKSDTNCLERSSSFPARDLCRHTPVSTWVHTGFSFSTHKSQV</sequence>
<evidence type="ECO:0000313" key="2">
    <source>
        <dbReference type="EMBL" id="KAB8276395.1"/>
    </source>
</evidence>
<dbReference type="Proteomes" id="UP000326289">
    <property type="component" value="Unassembled WGS sequence"/>
</dbReference>
<feature type="signal peptide" evidence="1">
    <location>
        <begin position="1"/>
        <end position="21"/>
    </location>
</feature>
<keyword evidence="1" id="KW-0732">Signal</keyword>
<evidence type="ECO:0008006" key="4">
    <source>
        <dbReference type="Google" id="ProtNLM"/>
    </source>
</evidence>
<name>A0A5N6JC44_9EURO</name>